<sequence length="94" mass="11136">MRIFGFLATLFFVTVKSCLEKLITAALTERNWSLRGAIHTKVRNRLDVEMASKLTFIKHNLLLEHKDLFSRVRKMNQRKQKANKKWKPPKEIVK</sequence>
<accession>A0A915CXW0</accession>
<feature type="chain" id="PRO_5038068814" evidence="1">
    <location>
        <begin position="26"/>
        <end position="94"/>
    </location>
</feature>
<keyword evidence="2" id="KW-1185">Reference proteome</keyword>
<dbReference type="WBParaSite" id="jg13309">
    <property type="protein sequence ID" value="jg13309"/>
    <property type="gene ID" value="jg13309"/>
</dbReference>
<dbReference type="Proteomes" id="UP000887574">
    <property type="component" value="Unplaced"/>
</dbReference>
<keyword evidence="1" id="KW-0732">Signal</keyword>
<evidence type="ECO:0000256" key="1">
    <source>
        <dbReference type="SAM" id="SignalP"/>
    </source>
</evidence>
<organism evidence="2 3">
    <name type="scientific">Ditylenchus dipsaci</name>
    <dbReference type="NCBI Taxonomy" id="166011"/>
    <lineage>
        <taxon>Eukaryota</taxon>
        <taxon>Metazoa</taxon>
        <taxon>Ecdysozoa</taxon>
        <taxon>Nematoda</taxon>
        <taxon>Chromadorea</taxon>
        <taxon>Rhabditida</taxon>
        <taxon>Tylenchina</taxon>
        <taxon>Tylenchomorpha</taxon>
        <taxon>Sphaerularioidea</taxon>
        <taxon>Anguinidae</taxon>
        <taxon>Anguininae</taxon>
        <taxon>Ditylenchus</taxon>
    </lineage>
</organism>
<feature type="signal peptide" evidence="1">
    <location>
        <begin position="1"/>
        <end position="25"/>
    </location>
</feature>
<evidence type="ECO:0000313" key="3">
    <source>
        <dbReference type="WBParaSite" id="jg13309"/>
    </source>
</evidence>
<evidence type="ECO:0000313" key="2">
    <source>
        <dbReference type="Proteomes" id="UP000887574"/>
    </source>
</evidence>
<reference evidence="3" key="1">
    <citation type="submission" date="2022-11" db="UniProtKB">
        <authorList>
            <consortium name="WormBaseParasite"/>
        </authorList>
    </citation>
    <scope>IDENTIFICATION</scope>
</reference>
<protein>
    <submittedName>
        <fullName evidence="3">Uncharacterized protein</fullName>
    </submittedName>
</protein>
<proteinExistence type="predicted"/>
<name>A0A915CXW0_9BILA</name>
<dbReference type="AlphaFoldDB" id="A0A915CXW0"/>